<evidence type="ECO:0000256" key="1">
    <source>
        <dbReference type="SAM" id="MobiDB-lite"/>
    </source>
</evidence>
<feature type="transmembrane region" description="Helical" evidence="2">
    <location>
        <begin position="440"/>
        <end position="462"/>
    </location>
</feature>
<feature type="region of interest" description="Disordered" evidence="1">
    <location>
        <begin position="490"/>
        <end position="533"/>
    </location>
</feature>
<dbReference type="Proteomes" id="UP000766486">
    <property type="component" value="Unassembled WGS sequence"/>
</dbReference>
<sequence>MAFTASVWKAYTQWLWRAFDQRRSKWTVHGLNAAFSADTSPFAFLHMEMWRNFNLGVILAIFAWALIVPPFFTPAALYVYKSTNEITAPGEVPILDIANHTAGGKFAYSPPHNSSTTKFKDDTTRIFTGPRTVMALLASATASRGEILPIESPSNHFSYSVGFFGPIVRCDDANGTAATQIQQLLQEHMSVTRGPAEQIDSAYYGFVPSFGDYGELIPLSQTKFRQPGVMANELWMTFQRYVINTSGERVRTRMSQVCRLHNATYELTIKWDRGVQLINHTYDILEQVGYPDDQPGQVSNMAQHAYSAFMWALTDQLVGSLGWFRDISISPGSKRLAQFGSMDSPLRHTGLLGSSDLDIYFDFNWIYDLYVQDNQTGLSPQRLQDKALAKNRTLSELIEDLSFNLTVSLMHNKLLTSPTTRNVTKWIDVNRYGYVATSLFIPYGLTNFVAFFALVVGLYSFISHGTNPDKKFQDIAKAAAETHISDILSDNGNEEGMELHPRSSISSWAPSLSRGRPSITVSSAESTGVAQPT</sequence>
<protein>
    <submittedName>
        <fullName evidence="3">Uncharacterized protein</fullName>
    </submittedName>
</protein>
<keyword evidence="2" id="KW-0812">Transmembrane</keyword>
<dbReference type="PANTHER" id="PTHR35041:SF3">
    <property type="entry name" value="FORMYLMETHIONINE DEFORMYLASE-LIKE PROTEIN"/>
    <property type="match status" value="1"/>
</dbReference>
<keyword evidence="2" id="KW-1133">Transmembrane helix</keyword>
<dbReference type="PANTHER" id="PTHR35041">
    <property type="entry name" value="MEDIATOR OF RNA POLYMERASE II TRANSCRIPTION SUBUNIT 1"/>
    <property type="match status" value="1"/>
</dbReference>
<gene>
    <name evidence="3" type="ORF">CLO192961_LOCUS441195</name>
</gene>
<feature type="transmembrane region" description="Helical" evidence="2">
    <location>
        <begin position="53"/>
        <end position="72"/>
    </location>
</feature>
<name>A0ABY6UY82_BIOOC</name>
<evidence type="ECO:0000313" key="3">
    <source>
        <dbReference type="EMBL" id="VUC36284.1"/>
    </source>
</evidence>
<comment type="caution">
    <text evidence="3">The sequence shown here is derived from an EMBL/GenBank/DDBJ whole genome shotgun (WGS) entry which is preliminary data.</text>
</comment>
<organism evidence="3 4">
    <name type="scientific">Bionectria ochroleuca</name>
    <name type="common">Gliocladium roseum</name>
    <dbReference type="NCBI Taxonomy" id="29856"/>
    <lineage>
        <taxon>Eukaryota</taxon>
        <taxon>Fungi</taxon>
        <taxon>Dikarya</taxon>
        <taxon>Ascomycota</taxon>
        <taxon>Pezizomycotina</taxon>
        <taxon>Sordariomycetes</taxon>
        <taxon>Hypocreomycetidae</taxon>
        <taxon>Hypocreales</taxon>
        <taxon>Bionectriaceae</taxon>
        <taxon>Clonostachys</taxon>
    </lineage>
</organism>
<keyword evidence="2" id="KW-0472">Membrane</keyword>
<keyword evidence="4" id="KW-1185">Reference proteome</keyword>
<dbReference type="EMBL" id="CABFNS010000928">
    <property type="protein sequence ID" value="VUC36284.1"/>
    <property type="molecule type" value="Genomic_DNA"/>
</dbReference>
<proteinExistence type="predicted"/>
<evidence type="ECO:0000256" key="2">
    <source>
        <dbReference type="SAM" id="Phobius"/>
    </source>
</evidence>
<feature type="compositionally biased region" description="Polar residues" evidence="1">
    <location>
        <begin position="519"/>
        <end position="533"/>
    </location>
</feature>
<accession>A0ABY6UY82</accession>
<evidence type="ECO:0000313" key="4">
    <source>
        <dbReference type="Proteomes" id="UP000766486"/>
    </source>
</evidence>
<reference evidence="3 4" key="1">
    <citation type="submission" date="2019-06" db="EMBL/GenBank/DDBJ databases">
        <authorList>
            <person name="Broberg M."/>
        </authorList>
    </citation>
    <scope>NUCLEOTIDE SEQUENCE [LARGE SCALE GENOMIC DNA]</scope>
</reference>